<comment type="caution">
    <text evidence="1">The sequence shown here is derived from an EMBL/GenBank/DDBJ whole genome shotgun (WGS) entry which is preliminary data.</text>
</comment>
<dbReference type="RefSeq" id="WP_057973672.1">
    <property type="nucleotide sequence ID" value="NZ_AZDI01000002.1"/>
</dbReference>
<dbReference type="STRING" id="1423719.FC66_GL000588"/>
<dbReference type="PATRIC" id="fig|1423719.4.peg.598"/>
<name>A0A0R1HTQ6_9LACO</name>
<keyword evidence="2" id="KW-1185">Reference proteome</keyword>
<evidence type="ECO:0000313" key="2">
    <source>
        <dbReference type="Proteomes" id="UP000051450"/>
    </source>
</evidence>
<gene>
    <name evidence="1" type="ORF">FC66_GL000588</name>
</gene>
<proteinExistence type="predicted"/>
<dbReference type="AlphaFoldDB" id="A0A0R1HTQ6"/>
<reference evidence="1 2" key="1">
    <citation type="journal article" date="2015" name="Genome Announc.">
        <title>Expanding the biotechnology potential of lactobacilli through comparative genomics of 213 strains and associated genera.</title>
        <authorList>
            <person name="Sun Z."/>
            <person name="Harris H.M."/>
            <person name="McCann A."/>
            <person name="Guo C."/>
            <person name="Argimon S."/>
            <person name="Zhang W."/>
            <person name="Yang X."/>
            <person name="Jeffery I.B."/>
            <person name="Cooney J.C."/>
            <person name="Kagawa T.F."/>
            <person name="Liu W."/>
            <person name="Song Y."/>
            <person name="Salvetti E."/>
            <person name="Wrobel A."/>
            <person name="Rasinkangas P."/>
            <person name="Parkhill J."/>
            <person name="Rea M.C."/>
            <person name="O'Sullivan O."/>
            <person name="Ritari J."/>
            <person name="Douillard F.P."/>
            <person name="Paul Ross R."/>
            <person name="Yang R."/>
            <person name="Briner A.E."/>
            <person name="Felis G.E."/>
            <person name="de Vos W.M."/>
            <person name="Barrangou R."/>
            <person name="Klaenhammer T.R."/>
            <person name="Caufield P.W."/>
            <person name="Cui Y."/>
            <person name="Zhang H."/>
            <person name="O'Toole P.W."/>
        </authorList>
    </citation>
    <scope>NUCLEOTIDE SEQUENCE [LARGE SCALE GENOMIC DNA]</scope>
    <source>
        <strain evidence="1 2">DSM 15638</strain>
    </source>
</reference>
<dbReference type="GeneID" id="83548649"/>
<accession>A0A0R1HTQ6</accession>
<dbReference type="EMBL" id="AZDI01000002">
    <property type="protein sequence ID" value="KRK46087.1"/>
    <property type="molecule type" value="Genomic_DNA"/>
</dbReference>
<dbReference type="OrthoDB" id="2146345at2"/>
<sequence length="62" mass="7161">MSEDYKAKIDALIAGEIETITINPDEFMAFQLVWQKEKLRKAIVGNAQREGQIIYKYVSLKN</sequence>
<evidence type="ECO:0000313" key="1">
    <source>
        <dbReference type="EMBL" id="KRK46087.1"/>
    </source>
</evidence>
<dbReference type="Proteomes" id="UP000051450">
    <property type="component" value="Unassembled WGS sequence"/>
</dbReference>
<protein>
    <submittedName>
        <fullName evidence="1">Uncharacterized protein</fullName>
    </submittedName>
</protein>
<organism evidence="1 2">
    <name type="scientific">Dellaglioa algida DSM 15638</name>
    <dbReference type="NCBI Taxonomy" id="1423719"/>
    <lineage>
        <taxon>Bacteria</taxon>
        <taxon>Bacillati</taxon>
        <taxon>Bacillota</taxon>
        <taxon>Bacilli</taxon>
        <taxon>Lactobacillales</taxon>
        <taxon>Lactobacillaceae</taxon>
        <taxon>Dellaglioa</taxon>
    </lineage>
</organism>